<dbReference type="FunFam" id="2.10.25.10:FF:000067">
    <property type="entry name" value="Laminin subunit gamma 1"/>
    <property type="match status" value="1"/>
</dbReference>
<feature type="domain" description="Laminin EGF-like" evidence="9">
    <location>
        <begin position="444"/>
        <end position="496"/>
    </location>
</feature>
<evidence type="ECO:0000313" key="12">
    <source>
        <dbReference type="EMBL" id="JAV90656.1"/>
    </source>
</evidence>
<dbReference type="PROSITE" id="PS50027">
    <property type="entry name" value="EGF_LAM_2"/>
    <property type="match status" value="7"/>
</dbReference>
<feature type="disulfide bond" evidence="6">
    <location>
        <begin position="745"/>
        <end position="754"/>
    </location>
</feature>
<evidence type="ECO:0000256" key="8">
    <source>
        <dbReference type="SAM" id="SignalP"/>
    </source>
</evidence>
<name>A0A1Y1N2Y7_PHOPY</name>
<feature type="signal peptide" evidence="8">
    <location>
        <begin position="1"/>
        <end position="25"/>
    </location>
</feature>
<keyword evidence="4" id="KW-0325">Glycoprotein</keyword>
<dbReference type="PANTHER" id="PTHR10574:SF435">
    <property type="entry name" value="LAMININ SUBUNIT GAMMA-1"/>
    <property type="match status" value="1"/>
</dbReference>
<dbReference type="Gene3D" id="2.10.25.10">
    <property type="entry name" value="Laminin"/>
    <property type="match status" value="10"/>
</dbReference>
<dbReference type="SMART" id="SM00180">
    <property type="entry name" value="EGF_Lam"/>
    <property type="match status" value="11"/>
</dbReference>
<feature type="disulfide bond" evidence="6">
    <location>
        <begin position="911"/>
        <end position="920"/>
    </location>
</feature>
<feature type="disulfide bond" evidence="6">
    <location>
        <begin position="939"/>
        <end position="951"/>
    </location>
</feature>
<keyword evidence="1 8" id="KW-0732">Signal</keyword>
<dbReference type="PROSITE" id="PS51117">
    <property type="entry name" value="LAMININ_NTER"/>
    <property type="match status" value="1"/>
</dbReference>
<keyword evidence="2" id="KW-0677">Repeat</keyword>
<dbReference type="SUPFAM" id="SSF57196">
    <property type="entry name" value="EGF/Laminin"/>
    <property type="match status" value="9"/>
</dbReference>
<accession>A0A1Y1N2Y7</accession>
<dbReference type="GO" id="GO:0048731">
    <property type="term" value="P:system development"/>
    <property type="evidence" value="ECO:0007669"/>
    <property type="project" value="UniProtKB-ARBA"/>
</dbReference>
<dbReference type="KEGG" id="ppyr:116173077"/>
<feature type="disulfide bond" evidence="6">
    <location>
        <begin position="1007"/>
        <end position="1016"/>
    </location>
</feature>
<evidence type="ECO:0000256" key="1">
    <source>
        <dbReference type="ARBA" id="ARBA00022729"/>
    </source>
</evidence>
<dbReference type="CTD" id="39118"/>
<dbReference type="PRINTS" id="PR00011">
    <property type="entry name" value="EGFLAMININ"/>
</dbReference>
<dbReference type="GeneID" id="116173077"/>
<feature type="disulfide bond" evidence="6">
    <location>
        <begin position="467"/>
        <end position="476"/>
    </location>
</feature>
<dbReference type="Pfam" id="PF00055">
    <property type="entry name" value="Laminin_N"/>
    <property type="match status" value="1"/>
</dbReference>
<keyword evidence="5 6" id="KW-0424">Laminin EGF-like domain</keyword>
<dbReference type="InterPro" id="IPR050440">
    <property type="entry name" value="Laminin/Netrin_ECM"/>
</dbReference>
<dbReference type="FunFam" id="2.10.25.10:FF:000166">
    <property type="entry name" value="laminin subunit gamma-1"/>
    <property type="match status" value="1"/>
</dbReference>
<dbReference type="FunFam" id="2.10.25.10:FF:000105">
    <property type="entry name" value="laminin subunit gamma-1"/>
    <property type="match status" value="2"/>
</dbReference>
<evidence type="ECO:0000259" key="9">
    <source>
        <dbReference type="PROSITE" id="PS50027"/>
    </source>
</evidence>
<keyword evidence="7" id="KW-0175">Coiled coil</keyword>
<comment type="caution">
    <text evidence="6">Lacks conserved residue(s) required for the propagation of feature annotation.</text>
</comment>
<dbReference type="SMART" id="SM00181">
    <property type="entry name" value="EGF"/>
    <property type="match status" value="4"/>
</dbReference>
<feature type="domain" description="Laminin EGF-like" evidence="9">
    <location>
        <begin position="830"/>
        <end position="884"/>
    </location>
</feature>
<feature type="domain" description="Laminin N-terminal" evidence="11">
    <location>
        <begin position="47"/>
        <end position="281"/>
    </location>
</feature>
<evidence type="ECO:0000256" key="5">
    <source>
        <dbReference type="ARBA" id="ARBA00023292"/>
    </source>
</evidence>
<evidence type="ECO:0000256" key="7">
    <source>
        <dbReference type="SAM" id="Coils"/>
    </source>
</evidence>
<feature type="chain" id="PRO_5012643604" description="Laminin subunit gamma-1" evidence="8">
    <location>
        <begin position="26"/>
        <end position="1621"/>
    </location>
</feature>
<feature type="domain" description="Laminin EGF-like" evidence="9">
    <location>
        <begin position="727"/>
        <end position="775"/>
    </location>
</feature>
<evidence type="ECO:0000259" key="11">
    <source>
        <dbReference type="PROSITE" id="PS51117"/>
    </source>
</evidence>
<evidence type="ECO:0000259" key="10">
    <source>
        <dbReference type="PROSITE" id="PS51115"/>
    </source>
</evidence>
<feature type="domain" description="Laminin EGF-like" evidence="9">
    <location>
        <begin position="885"/>
        <end position="938"/>
    </location>
</feature>
<dbReference type="FunFam" id="2.10.25.10:FF:000193">
    <property type="entry name" value="Laminin subunit gamma 1"/>
    <property type="match status" value="1"/>
</dbReference>
<dbReference type="FunFam" id="2.10.25.10:FF:000051">
    <property type="entry name" value="Laminin subunit alpha 4"/>
    <property type="match status" value="1"/>
</dbReference>
<feature type="domain" description="Laminin IV type A" evidence="10">
    <location>
        <begin position="523"/>
        <end position="692"/>
    </location>
</feature>
<feature type="disulfide bond" evidence="6">
    <location>
        <begin position="397"/>
        <end position="409"/>
    </location>
</feature>
<dbReference type="OrthoDB" id="430826at2759"/>
<dbReference type="InterPro" id="IPR000742">
    <property type="entry name" value="EGF"/>
</dbReference>
<feature type="domain" description="Laminin EGF-like" evidence="9">
    <location>
        <begin position="397"/>
        <end position="443"/>
    </location>
</feature>
<feature type="disulfide bond" evidence="6">
    <location>
        <begin position="854"/>
        <end position="863"/>
    </location>
</feature>
<dbReference type="InterPro" id="IPR008211">
    <property type="entry name" value="Laminin_N"/>
</dbReference>
<dbReference type="FunFam" id="2.60.120.260:FF:000018">
    <property type="entry name" value="Laminin subunit gamma 1"/>
    <property type="match status" value="1"/>
</dbReference>
<dbReference type="PROSITE" id="PS51115">
    <property type="entry name" value="LAMININ_IVA"/>
    <property type="match status" value="1"/>
</dbReference>
<feature type="domain" description="Laminin EGF-like" evidence="9">
    <location>
        <begin position="939"/>
        <end position="986"/>
    </location>
</feature>
<dbReference type="RefSeq" id="XP_031346222.1">
    <property type="nucleotide sequence ID" value="XM_031490362.1"/>
</dbReference>
<dbReference type="PROSITE" id="PS01248">
    <property type="entry name" value="EGF_LAM_1"/>
    <property type="match status" value="3"/>
</dbReference>
<dbReference type="Gene3D" id="2.60.120.260">
    <property type="entry name" value="Galactose-binding domain-like"/>
    <property type="match status" value="1"/>
</dbReference>
<evidence type="ECO:0000256" key="4">
    <source>
        <dbReference type="ARBA" id="ARBA00023180"/>
    </source>
</evidence>
<dbReference type="FunFam" id="2.10.25.10:FF:000242">
    <property type="entry name" value="Laminin subunit alpha 1"/>
    <property type="match status" value="1"/>
</dbReference>
<keyword evidence="3 6" id="KW-1015">Disulfide bond</keyword>
<reference evidence="12" key="1">
    <citation type="journal article" date="2016" name="Sci. Rep.">
        <title>Molecular characterization of firefly nuptial gifts: a multi-omics approach sheds light on postcopulatory sexual selection.</title>
        <authorList>
            <person name="Al-Wathiqui N."/>
            <person name="Fallon T.R."/>
            <person name="South A."/>
            <person name="Weng J.K."/>
            <person name="Lewis S.M."/>
        </authorList>
    </citation>
    <scope>NUCLEOTIDE SEQUENCE</scope>
</reference>
<dbReference type="CDD" id="cd00055">
    <property type="entry name" value="EGF_Lam"/>
    <property type="match status" value="10"/>
</dbReference>
<dbReference type="EMBL" id="GEZM01017471">
    <property type="protein sequence ID" value="JAV90656.1"/>
    <property type="molecule type" value="Transcribed_RNA"/>
</dbReference>
<dbReference type="PANTHER" id="PTHR10574">
    <property type="entry name" value="NETRIN/LAMININ-RELATED"/>
    <property type="match status" value="1"/>
</dbReference>
<feature type="domain" description="Laminin EGF-like" evidence="9">
    <location>
        <begin position="987"/>
        <end position="1032"/>
    </location>
</feature>
<dbReference type="SMART" id="SM00281">
    <property type="entry name" value="LamB"/>
    <property type="match status" value="1"/>
</dbReference>
<feature type="disulfide bond" evidence="6">
    <location>
        <begin position="417"/>
        <end position="426"/>
    </location>
</feature>
<organism evidence="12">
    <name type="scientific">Photinus pyralis</name>
    <name type="common">Common eastern firefly</name>
    <name type="synonym">Lampyris pyralis</name>
    <dbReference type="NCBI Taxonomy" id="7054"/>
    <lineage>
        <taxon>Eukaryota</taxon>
        <taxon>Metazoa</taxon>
        <taxon>Ecdysozoa</taxon>
        <taxon>Arthropoda</taxon>
        <taxon>Hexapoda</taxon>
        <taxon>Insecta</taxon>
        <taxon>Pterygota</taxon>
        <taxon>Neoptera</taxon>
        <taxon>Endopterygota</taxon>
        <taxon>Coleoptera</taxon>
        <taxon>Polyphaga</taxon>
        <taxon>Elateriformia</taxon>
        <taxon>Elateroidea</taxon>
        <taxon>Lampyridae</taxon>
        <taxon>Lampyrinae</taxon>
        <taxon>Photinus</taxon>
    </lineage>
</organism>
<dbReference type="GO" id="GO:0009888">
    <property type="term" value="P:tissue development"/>
    <property type="evidence" value="ECO:0007669"/>
    <property type="project" value="TreeGrafter"/>
</dbReference>
<evidence type="ECO:0008006" key="13">
    <source>
        <dbReference type="Google" id="ProtNLM"/>
    </source>
</evidence>
<dbReference type="GO" id="GO:0009887">
    <property type="term" value="P:animal organ morphogenesis"/>
    <property type="evidence" value="ECO:0007669"/>
    <property type="project" value="TreeGrafter"/>
</dbReference>
<dbReference type="Pfam" id="PF00052">
    <property type="entry name" value="Laminin_B"/>
    <property type="match status" value="1"/>
</dbReference>
<protein>
    <recommendedName>
        <fullName evidence="13">Laminin subunit gamma-1</fullName>
    </recommendedName>
</protein>
<evidence type="ECO:0000256" key="6">
    <source>
        <dbReference type="PROSITE-ProRule" id="PRU00460"/>
    </source>
</evidence>
<dbReference type="SMART" id="SM00136">
    <property type="entry name" value="LamNT"/>
    <property type="match status" value="1"/>
</dbReference>
<dbReference type="InterPro" id="IPR002049">
    <property type="entry name" value="LE_dom"/>
</dbReference>
<proteinExistence type="predicted"/>
<feature type="disulfide bond" evidence="6">
    <location>
        <begin position="941"/>
        <end position="958"/>
    </location>
</feature>
<feature type="disulfide bond" evidence="6">
    <location>
        <begin position="960"/>
        <end position="969"/>
    </location>
</feature>
<feature type="coiled-coil region" evidence="7">
    <location>
        <begin position="1145"/>
        <end position="1172"/>
    </location>
</feature>
<dbReference type="Pfam" id="PF00053">
    <property type="entry name" value="EGF_laminin"/>
    <property type="match status" value="11"/>
</dbReference>
<dbReference type="FunFam" id="2.10.25.10:FF:000615">
    <property type="entry name" value="Laminin subunit gamma-3"/>
    <property type="match status" value="1"/>
</dbReference>
<evidence type="ECO:0000256" key="3">
    <source>
        <dbReference type="ARBA" id="ARBA00023157"/>
    </source>
</evidence>
<dbReference type="InterPro" id="IPR000034">
    <property type="entry name" value="Laminin_IV"/>
</dbReference>
<feature type="coiled-coil region" evidence="7">
    <location>
        <begin position="1534"/>
        <end position="1591"/>
    </location>
</feature>
<sequence>MFLKMCIIVRTLIFFTISYVGLSFGQDYDQTPALGVKGTRCYDDFNRPQRCIPEFGNAAFNLFMEATNTCGDEGEIEYCIQTGVSSQKSCELCYPDEHSARFLTDFHSQDEPTWWQSETMLEGIQYPSQVNLTLNLGKAFDITYVRLVFYSPRPESFSIYKRTCEDCPWVPYQFYSASCRDTYGLPETTAAPKGEDTRALCTSEYSDISPLREGNIAFSTLEGRPSRYAFDTNPELQEWVTATDIKVILNRLNTFGDEVFGDPQVMRSYFYAVADIAVGARCKCNGHASDCITSTGVDGSRRRVCKCEHNTAGPDCNECLPFYNDAPWGRGSDRNVHECKPCNCNGFSTRCYFDKDLYERTGHGGHCLDCAVNRDGPNCERCRENYYQREDHHCVACNCDSVGSRSLQCNSEGKCQCKPGVTGDKCDRCDVNHYDFGTHGCKGCGCSEEGSANNVPNCDPYTGTCQCKENVEGKRCRECKPGFFNLDKENEFGCTPCFCYGHSSECVPAPGYSKYQFESSFTKSAERWRAEDEYRHNVDLSYHPHGQNIKVVAPREEPVYFIAPDRFLGDQRASYNQLLEFTLRIGENRPVPTATDIVFEGAGTSISNTIFAQRNLIPAMTNQHYRFRLHEHPNYGWQPRLTARAFISILTNLTAIRIRGTYTGQGEGYLDDVKLETATRGGAGVPALWIEQCECPAGYVGAFCESCAPGYRHSPSHGGPFSPCVPCECNKHAEICEAETGRCICEHNTAGDNCEFCARGYYGNALGGTPYDCQSCGCPKGGACIQLDENIIMCVECPNGYTGHRCDFCSDGYFGDPLARFGISSPCQPCECNLNIDTNAIGNCNTTTGECLKCIHNTGGRNCDQCLPGFYGDALALPKGDCKPCQCYPAGTEEDHHSLSICDQISGNCRCKSHIFGRNCDQCEDGYFNIISGEGCLPCNCDPVGSLNRTCNLYNGQCFCREGITGLRCDQCEAYRYGFSIDGCKTCDCDRIGAKSLQCDFSGQCPCQENVEGRRCDRCKENKHDRQRGCVDCPDCYNLVQDDARRHVFMIERLVDILDKIERNPTVIDDENFEDQLRTIQEEIEQLLIETKLGTGGDTESVTDKLNYIRKQQNKIEGVLGEIEENIILAQSIGEQTQINLTYTEENIKLAEIELKNALESLETEGKDALNKAKQRAKEFGQQSVKMTTIAHEARQLSDDLDNNADTITKTASEAKNKSIEAYELAKNASDLQRNVTQEIRLLKNDIENTKTKLVTFKQWTGDVYNKSQDAKTKALILLNEISNLIIPNVDIPSLKKQVDDSNSEAKKILNETMDLIDKSDTLLNEVGEQVLTAEDLLNRGTDQMDVTTDLLSDIDLAKAQAERAILLAKDILNEALGTYETVSHFDKQVKESQAAARQALGRIPEIQKQMLVAENKTRTADKSLIDSKSNADQALSTAIHANELANKASETAQKIRNDADSLYQNATKFKTEAGLMSGRLENTENEFDKLYQQTLSNETLINEAKDKIGRAGKDSSEATKKVNEIIADIEEIMRNLQGVAKLDDAELNRLEDELVRAERKVQEANLDVLVERLQREHKEQNALVDAYTLEVEWLRGEVANIREIANALPDGCFKRVQLEP</sequence>
<feature type="disulfide bond" evidence="6">
    <location>
        <begin position="987"/>
        <end position="999"/>
    </location>
</feature>
<evidence type="ECO:0000256" key="2">
    <source>
        <dbReference type="ARBA" id="ARBA00022737"/>
    </source>
</evidence>